<sequence>MDELEKNEQECDDMCVQGFMLIIHIIYTSVTSVLMTAEGHIQLCWAEVLTSLKVGTWLKKDRNKVWEIRV</sequence>
<organism evidence="1 2">
    <name type="scientific">Alkalibacterium iburiense</name>
    <dbReference type="NCBI Taxonomy" id="290589"/>
    <lineage>
        <taxon>Bacteria</taxon>
        <taxon>Bacillati</taxon>
        <taxon>Bacillota</taxon>
        <taxon>Bacilli</taxon>
        <taxon>Lactobacillales</taxon>
        <taxon>Carnobacteriaceae</taxon>
        <taxon>Alkalibacterium</taxon>
    </lineage>
</organism>
<comment type="caution">
    <text evidence="1">The sequence shown here is derived from an EMBL/GenBank/DDBJ whole genome shotgun (WGS) entry which is preliminary data.</text>
</comment>
<evidence type="ECO:0000313" key="2">
    <source>
        <dbReference type="Proteomes" id="UP001501166"/>
    </source>
</evidence>
<evidence type="ECO:0000313" key="1">
    <source>
        <dbReference type="EMBL" id="GAA0369186.1"/>
    </source>
</evidence>
<proteinExistence type="predicted"/>
<name>A0ABN0XP00_9LACT</name>
<gene>
    <name evidence="1" type="ORF">GCM10008932_21060</name>
</gene>
<keyword evidence="2" id="KW-1185">Reference proteome</keyword>
<dbReference type="Proteomes" id="UP001501166">
    <property type="component" value="Unassembled WGS sequence"/>
</dbReference>
<reference evidence="1 2" key="1">
    <citation type="journal article" date="2019" name="Int. J. Syst. Evol. Microbiol.">
        <title>The Global Catalogue of Microorganisms (GCM) 10K type strain sequencing project: providing services to taxonomists for standard genome sequencing and annotation.</title>
        <authorList>
            <consortium name="The Broad Institute Genomics Platform"/>
            <consortium name="The Broad Institute Genome Sequencing Center for Infectious Disease"/>
            <person name="Wu L."/>
            <person name="Ma J."/>
        </authorList>
    </citation>
    <scope>NUCLEOTIDE SEQUENCE [LARGE SCALE GENOMIC DNA]</scope>
    <source>
        <strain evidence="1 2">JCM 12662</strain>
    </source>
</reference>
<accession>A0ABN0XP00</accession>
<protein>
    <submittedName>
        <fullName evidence="1">Uncharacterized protein</fullName>
    </submittedName>
</protein>
<dbReference type="EMBL" id="BAAACW010000137">
    <property type="protein sequence ID" value="GAA0369186.1"/>
    <property type="molecule type" value="Genomic_DNA"/>
</dbReference>